<organism evidence="1 2">
    <name type="scientific">Dreissena polymorpha</name>
    <name type="common">Zebra mussel</name>
    <name type="synonym">Mytilus polymorpha</name>
    <dbReference type="NCBI Taxonomy" id="45954"/>
    <lineage>
        <taxon>Eukaryota</taxon>
        <taxon>Metazoa</taxon>
        <taxon>Spiralia</taxon>
        <taxon>Lophotrochozoa</taxon>
        <taxon>Mollusca</taxon>
        <taxon>Bivalvia</taxon>
        <taxon>Autobranchia</taxon>
        <taxon>Heteroconchia</taxon>
        <taxon>Euheterodonta</taxon>
        <taxon>Imparidentia</taxon>
        <taxon>Neoheterodontei</taxon>
        <taxon>Myida</taxon>
        <taxon>Dreissenoidea</taxon>
        <taxon>Dreissenidae</taxon>
        <taxon>Dreissena</taxon>
    </lineage>
</organism>
<keyword evidence="2" id="KW-1185">Reference proteome</keyword>
<name>A0A9D4IQ63_DREPO</name>
<reference evidence="1" key="2">
    <citation type="submission" date="2020-11" db="EMBL/GenBank/DDBJ databases">
        <authorList>
            <person name="McCartney M.A."/>
            <person name="Auch B."/>
            <person name="Kono T."/>
            <person name="Mallez S."/>
            <person name="Becker A."/>
            <person name="Gohl D.M."/>
            <person name="Silverstein K.A.T."/>
            <person name="Koren S."/>
            <person name="Bechman K.B."/>
            <person name="Herman A."/>
            <person name="Abrahante J.E."/>
            <person name="Garbe J."/>
        </authorList>
    </citation>
    <scope>NUCLEOTIDE SEQUENCE</scope>
    <source>
        <strain evidence="1">Duluth1</strain>
        <tissue evidence="1">Whole animal</tissue>
    </source>
</reference>
<sequence length="60" mass="7183">MMSDNCDNVRSEPPFSFCVRFIRQEAQCAPYILWFKMIRGVTEEEVAARQHQDKRWMDNA</sequence>
<proteinExistence type="predicted"/>
<comment type="caution">
    <text evidence="1">The sequence shown here is derived from an EMBL/GenBank/DDBJ whole genome shotgun (WGS) entry which is preliminary data.</text>
</comment>
<dbReference type="EMBL" id="JAIWYP010000008">
    <property type="protein sequence ID" value="KAH3784056.1"/>
    <property type="molecule type" value="Genomic_DNA"/>
</dbReference>
<protein>
    <submittedName>
        <fullName evidence="1">Uncharacterized protein</fullName>
    </submittedName>
</protein>
<dbReference type="AlphaFoldDB" id="A0A9D4IQ63"/>
<reference evidence="1" key="1">
    <citation type="journal article" date="2019" name="bioRxiv">
        <title>The Genome of the Zebra Mussel, Dreissena polymorpha: A Resource for Invasive Species Research.</title>
        <authorList>
            <person name="McCartney M.A."/>
            <person name="Auch B."/>
            <person name="Kono T."/>
            <person name="Mallez S."/>
            <person name="Zhang Y."/>
            <person name="Obille A."/>
            <person name="Becker A."/>
            <person name="Abrahante J.E."/>
            <person name="Garbe J."/>
            <person name="Badalamenti J.P."/>
            <person name="Herman A."/>
            <person name="Mangelson H."/>
            <person name="Liachko I."/>
            <person name="Sullivan S."/>
            <person name="Sone E.D."/>
            <person name="Koren S."/>
            <person name="Silverstein K.A.T."/>
            <person name="Beckman K.B."/>
            <person name="Gohl D.M."/>
        </authorList>
    </citation>
    <scope>NUCLEOTIDE SEQUENCE</scope>
    <source>
        <strain evidence="1">Duluth1</strain>
        <tissue evidence="1">Whole animal</tissue>
    </source>
</reference>
<evidence type="ECO:0000313" key="1">
    <source>
        <dbReference type="EMBL" id="KAH3784056.1"/>
    </source>
</evidence>
<accession>A0A9D4IQ63</accession>
<dbReference type="Proteomes" id="UP000828390">
    <property type="component" value="Unassembled WGS sequence"/>
</dbReference>
<evidence type="ECO:0000313" key="2">
    <source>
        <dbReference type="Proteomes" id="UP000828390"/>
    </source>
</evidence>
<gene>
    <name evidence="1" type="ORF">DPMN_162007</name>
</gene>